<dbReference type="Gene3D" id="1.10.10.10">
    <property type="entry name" value="Winged helix-like DNA-binding domain superfamily/Winged helix DNA-binding domain"/>
    <property type="match status" value="1"/>
</dbReference>
<name>A0A6H2DMB8_9SPHN</name>
<gene>
    <name evidence="1" type="ORF">HF685_08285</name>
</gene>
<evidence type="ECO:0000313" key="1">
    <source>
        <dbReference type="EMBL" id="QJB69277.1"/>
    </source>
</evidence>
<protein>
    <recommendedName>
        <fullName evidence="3">MarR family protein</fullName>
    </recommendedName>
</protein>
<keyword evidence="2" id="KW-1185">Reference proteome</keyword>
<dbReference type="InterPro" id="IPR036388">
    <property type="entry name" value="WH-like_DNA-bd_sf"/>
</dbReference>
<dbReference type="RefSeq" id="WP_168819216.1">
    <property type="nucleotide sequence ID" value="NZ_CP051217.1"/>
</dbReference>
<evidence type="ECO:0000313" key="2">
    <source>
        <dbReference type="Proteomes" id="UP000501600"/>
    </source>
</evidence>
<dbReference type="SUPFAM" id="SSF46785">
    <property type="entry name" value="Winged helix' DNA-binding domain"/>
    <property type="match status" value="1"/>
</dbReference>
<dbReference type="KEGG" id="phao:HF685_08285"/>
<accession>A0A6H2DMB8</accession>
<evidence type="ECO:0008006" key="3">
    <source>
        <dbReference type="Google" id="ProtNLM"/>
    </source>
</evidence>
<organism evidence="1 2">
    <name type="scientific">Parasphingorhabdus halotolerans</name>
    <dbReference type="NCBI Taxonomy" id="2725558"/>
    <lineage>
        <taxon>Bacteria</taxon>
        <taxon>Pseudomonadati</taxon>
        <taxon>Pseudomonadota</taxon>
        <taxon>Alphaproteobacteria</taxon>
        <taxon>Sphingomonadales</taxon>
        <taxon>Sphingomonadaceae</taxon>
        <taxon>Parasphingorhabdus</taxon>
    </lineage>
</organism>
<dbReference type="AlphaFoldDB" id="A0A6H2DMB8"/>
<sequence>MLDKDFLQDEPDELGRAPTEDATQHLVEYIAGMERNSKKLASHRIREKSKLDLALIAKRVERFHQIKAKILGDELSVLGEPVWKILIQLVIATDEDTNLSVADISSRISLPETTALRYLNILESKGYIFRPPHKAGHFDSHLRLTKQGHSIISDALIALNAF</sequence>
<dbReference type="Proteomes" id="UP000501600">
    <property type="component" value="Chromosome"/>
</dbReference>
<proteinExistence type="predicted"/>
<dbReference type="InterPro" id="IPR036390">
    <property type="entry name" value="WH_DNA-bd_sf"/>
</dbReference>
<dbReference type="EMBL" id="CP051217">
    <property type="protein sequence ID" value="QJB69277.1"/>
    <property type="molecule type" value="Genomic_DNA"/>
</dbReference>
<reference evidence="1 2" key="1">
    <citation type="submission" date="2020-04" db="EMBL/GenBank/DDBJ databases">
        <title>Genome sequence for Sphingorhabdus sp. strain M1.</title>
        <authorList>
            <person name="Park S.-J."/>
        </authorList>
    </citation>
    <scope>NUCLEOTIDE SEQUENCE [LARGE SCALE GENOMIC DNA]</scope>
    <source>
        <strain evidence="1 2">JK6</strain>
    </source>
</reference>